<sequence>MGCLPAHGRIDCTSCYRGENVLFGRSRRESQDWRITANPLAWGNPNARIIILGFSKGPTQAESFARTPHDQIAYKGSRPNVGRILAHVGLVKKGTRESQAAAVDSMIADKNGLFHFGSLIRCSVERYDRGEREWKGSGGGMLDRFVATPFGSEVARNCASRFLVNLPRATKLVVMFGMGSHQNYVRETRTLLSAVRGKTMREINAVAYEDDLITVVHVEHFASQGDLIPQWLGEGKYRDHPRSQFGRLARASVNRAIDRFA</sequence>
<reference evidence="1 2" key="1">
    <citation type="submission" date="2022-03" db="EMBL/GenBank/DDBJ databases">
        <authorList>
            <person name="Brunel B."/>
        </authorList>
    </citation>
    <scope>NUCLEOTIDE SEQUENCE [LARGE SCALE GENOMIC DNA]</scope>
    <source>
        <strain evidence="1">STM5069sample</strain>
    </source>
</reference>
<proteinExistence type="predicted"/>
<organism evidence="1 2">
    <name type="scientific">Mesorhizobium escarrei</name>
    <dbReference type="NCBI Taxonomy" id="666018"/>
    <lineage>
        <taxon>Bacteria</taxon>
        <taxon>Pseudomonadati</taxon>
        <taxon>Pseudomonadota</taxon>
        <taxon>Alphaproteobacteria</taxon>
        <taxon>Hyphomicrobiales</taxon>
        <taxon>Phyllobacteriaceae</taxon>
        <taxon>Mesorhizobium</taxon>
    </lineage>
</organism>
<accession>A0ABN8KHQ1</accession>
<dbReference type="EMBL" id="CAKXZT010000166">
    <property type="protein sequence ID" value="CAH2408320.1"/>
    <property type="molecule type" value="Genomic_DNA"/>
</dbReference>
<evidence type="ECO:0000313" key="1">
    <source>
        <dbReference type="EMBL" id="CAH2408320.1"/>
    </source>
</evidence>
<evidence type="ECO:0000313" key="2">
    <source>
        <dbReference type="Proteomes" id="UP001153050"/>
    </source>
</evidence>
<gene>
    <name evidence="1" type="ORF">MES5069_680030</name>
</gene>
<dbReference type="Proteomes" id="UP001153050">
    <property type="component" value="Unassembled WGS sequence"/>
</dbReference>
<comment type="caution">
    <text evidence="1">The sequence shown here is derived from an EMBL/GenBank/DDBJ whole genome shotgun (WGS) entry which is preliminary data.</text>
</comment>
<keyword evidence="2" id="KW-1185">Reference proteome</keyword>
<name>A0ABN8KHQ1_9HYPH</name>
<protein>
    <submittedName>
        <fullName evidence="1">Uncharacterized protein</fullName>
    </submittedName>
</protein>